<feature type="transmembrane region" description="Helical" evidence="7">
    <location>
        <begin position="308"/>
        <end position="335"/>
    </location>
</feature>
<protein>
    <submittedName>
        <fullName evidence="10">RDD family protein</fullName>
    </submittedName>
</protein>
<feature type="transmembrane region" description="Helical" evidence="7">
    <location>
        <begin position="188"/>
        <end position="210"/>
    </location>
</feature>
<dbReference type="Proteomes" id="UP000639274">
    <property type="component" value="Chromosome"/>
</dbReference>
<keyword evidence="5 7" id="KW-0472">Membrane</keyword>
<dbReference type="RefSeq" id="WP_200615411.1">
    <property type="nucleotide sequence ID" value="NZ_CP071518.1"/>
</dbReference>
<reference evidence="10 11" key="1">
    <citation type="submission" date="2021-03" db="EMBL/GenBank/DDBJ databases">
        <title>Lysobacter sp. nov. isolated from soil of gangwondo yeongwol, south Korea.</title>
        <authorList>
            <person name="Kim K.R."/>
            <person name="Kim K.H."/>
            <person name="Jeon C.O."/>
        </authorList>
    </citation>
    <scope>NUCLEOTIDE SEQUENCE [LARGE SCALE GENOMIC DNA]</scope>
    <source>
        <strain evidence="10 11">R19</strain>
    </source>
</reference>
<dbReference type="InterPro" id="IPR025640">
    <property type="entry name" value="GYF_2"/>
</dbReference>
<keyword evidence="4 7" id="KW-1133">Transmembrane helix</keyword>
<evidence type="ECO:0000313" key="10">
    <source>
        <dbReference type="EMBL" id="QSX78810.1"/>
    </source>
</evidence>
<dbReference type="KEGG" id="lsf:I8J32_002460"/>
<feature type="region of interest" description="Disordered" evidence="6">
    <location>
        <begin position="90"/>
        <end position="115"/>
    </location>
</feature>
<dbReference type="InterPro" id="IPR051791">
    <property type="entry name" value="Pra-immunoreactive"/>
</dbReference>
<evidence type="ECO:0000256" key="1">
    <source>
        <dbReference type="ARBA" id="ARBA00004651"/>
    </source>
</evidence>
<dbReference type="AlphaFoldDB" id="A0A974Y1R6"/>
<gene>
    <name evidence="10" type="ORF">I8J32_002460</name>
</gene>
<evidence type="ECO:0000259" key="9">
    <source>
        <dbReference type="Pfam" id="PF14237"/>
    </source>
</evidence>
<evidence type="ECO:0000256" key="2">
    <source>
        <dbReference type="ARBA" id="ARBA00022475"/>
    </source>
</evidence>
<dbReference type="InterPro" id="IPR035445">
    <property type="entry name" value="GYF-like_dom_sf"/>
</dbReference>
<dbReference type="Pfam" id="PF06271">
    <property type="entry name" value="RDD"/>
    <property type="match status" value="1"/>
</dbReference>
<evidence type="ECO:0000256" key="6">
    <source>
        <dbReference type="SAM" id="MobiDB-lite"/>
    </source>
</evidence>
<dbReference type="SUPFAM" id="SSF55277">
    <property type="entry name" value="GYF domain"/>
    <property type="match status" value="1"/>
</dbReference>
<dbReference type="EMBL" id="CP071518">
    <property type="protein sequence ID" value="QSX78810.1"/>
    <property type="molecule type" value="Genomic_DNA"/>
</dbReference>
<dbReference type="Gene3D" id="3.30.1490.40">
    <property type="match status" value="1"/>
</dbReference>
<dbReference type="PANTHER" id="PTHR36115">
    <property type="entry name" value="PROLINE-RICH ANTIGEN HOMOLOG-RELATED"/>
    <property type="match status" value="1"/>
</dbReference>
<feature type="domain" description="RDD" evidence="8">
    <location>
        <begin position="140"/>
        <end position="282"/>
    </location>
</feature>
<keyword evidence="3 7" id="KW-0812">Transmembrane</keyword>
<dbReference type="InterPro" id="IPR010432">
    <property type="entry name" value="RDD"/>
</dbReference>
<dbReference type="PANTHER" id="PTHR36115:SF6">
    <property type="entry name" value="PROLINE-RICH ANTIGEN HOMOLOG"/>
    <property type="match status" value="1"/>
</dbReference>
<feature type="transmembrane region" description="Helical" evidence="7">
    <location>
        <begin position="155"/>
        <end position="176"/>
    </location>
</feature>
<organism evidence="10 11">
    <name type="scientific">Agrilutibacter solisilvae</name>
    <dbReference type="NCBI Taxonomy" id="2763317"/>
    <lineage>
        <taxon>Bacteria</taxon>
        <taxon>Pseudomonadati</taxon>
        <taxon>Pseudomonadota</taxon>
        <taxon>Gammaproteobacteria</taxon>
        <taxon>Lysobacterales</taxon>
        <taxon>Lysobacteraceae</taxon>
        <taxon>Agrilutibacter</taxon>
    </lineage>
</organism>
<proteinExistence type="predicted"/>
<comment type="subcellular location">
    <subcellularLocation>
        <location evidence="1">Cell membrane</location>
        <topology evidence="1">Multi-pass membrane protein</topology>
    </subcellularLocation>
</comment>
<feature type="domain" description="GYF" evidence="9">
    <location>
        <begin position="4"/>
        <end position="51"/>
    </location>
</feature>
<evidence type="ECO:0000256" key="4">
    <source>
        <dbReference type="ARBA" id="ARBA00022989"/>
    </source>
</evidence>
<sequence>MTQWYYSDYERNRHGPVSAADLAELHRGGQLADDTLVWHEGQLQWRPWRELKAQALAEAEGRTLPVQDSAPLSAGVNPYAMAEPLTQAPAATDETGAPGVAAQRRPVATGSAAVDPYSPYSPPRAPLEANAVVRGGEVVLAGFLKRLAAATIDSLVIFIVFMVMALVAVGVGIGAAAGAESMMDPTAFGVGFFALAYGIPLLVQFAYFTLMHASTSQATLGKMAVGIKVVGADGGRISLARSLGRFGGRMLFALVSCGVAEVISAFTSGLSERKQGLHDMVASTEVVDRWAYSAHPERQQRELGTVTVVVLALLGLFVIGYVGLVVIAAIFGALAGG</sequence>
<dbReference type="Pfam" id="PF14237">
    <property type="entry name" value="GYF_2"/>
    <property type="match status" value="1"/>
</dbReference>
<name>A0A974Y1R6_9GAMM</name>
<evidence type="ECO:0000256" key="3">
    <source>
        <dbReference type="ARBA" id="ARBA00022692"/>
    </source>
</evidence>
<keyword evidence="2" id="KW-1003">Cell membrane</keyword>
<evidence type="ECO:0000256" key="5">
    <source>
        <dbReference type="ARBA" id="ARBA00023136"/>
    </source>
</evidence>
<evidence type="ECO:0000256" key="7">
    <source>
        <dbReference type="SAM" id="Phobius"/>
    </source>
</evidence>
<evidence type="ECO:0000259" key="8">
    <source>
        <dbReference type="Pfam" id="PF06271"/>
    </source>
</evidence>
<dbReference type="GO" id="GO:0005886">
    <property type="term" value="C:plasma membrane"/>
    <property type="evidence" value="ECO:0007669"/>
    <property type="project" value="UniProtKB-SubCell"/>
</dbReference>
<accession>A0A974Y1R6</accession>
<evidence type="ECO:0000313" key="11">
    <source>
        <dbReference type="Proteomes" id="UP000639274"/>
    </source>
</evidence>
<keyword evidence="11" id="KW-1185">Reference proteome</keyword>